<proteinExistence type="predicted"/>
<dbReference type="Proteomes" id="UP000295578">
    <property type="component" value="Unassembled WGS sequence"/>
</dbReference>
<dbReference type="SUPFAM" id="SSF53597">
    <property type="entry name" value="Dihydrofolate reductase-like"/>
    <property type="match status" value="1"/>
</dbReference>
<dbReference type="OrthoDB" id="2313602at2"/>
<sequence length="180" mass="19518">MGKVRWHLMMSLDGFAAGPGHSLEWMAGVVVDPEVHRESIASLGAVLGGRRGYDALVEQDRRASRQPYGGAWSGPVFVLTHHPQDAAPDPGVTFLSCDVAEAVEIGLAAAGGKDLELHSQEIARQCVERGLVDEFRVHLAPVMLGSGVRLFDCPGIEPVRWARIHDGHPAQAVDLRYRRA</sequence>
<comment type="caution">
    <text evidence="2">The sequence shown here is derived from an EMBL/GenBank/DDBJ whole genome shotgun (WGS) entry which is preliminary data.</text>
</comment>
<dbReference type="GO" id="GO:0009231">
    <property type="term" value="P:riboflavin biosynthetic process"/>
    <property type="evidence" value="ECO:0007669"/>
    <property type="project" value="InterPro"/>
</dbReference>
<evidence type="ECO:0000259" key="1">
    <source>
        <dbReference type="Pfam" id="PF01872"/>
    </source>
</evidence>
<evidence type="ECO:0000313" key="3">
    <source>
        <dbReference type="Proteomes" id="UP000295578"/>
    </source>
</evidence>
<evidence type="ECO:0000313" key="2">
    <source>
        <dbReference type="EMBL" id="TDD88332.1"/>
    </source>
</evidence>
<name>A0A4R5BVP9_9ACTN</name>
<dbReference type="GO" id="GO:0008703">
    <property type="term" value="F:5-amino-6-(5-phosphoribosylamino)uracil reductase activity"/>
    <property type="evidence" value="ECO:0007669"/>
    <property type="project" value="InterPro"/>
</dbReference>
<dbReference type="InterPro" id="IPR002734">
    <property type="entry name" value="RibDG_C"/>
</dbReference>
<reference evidence="2 3" key="1">
    <citation type="submission" date="2019-03" db="EMBL/GenBank/DDBJ databases">
        <title>Draft genome sequences of novel Actinobacteria.</title>
        <authorList>
            <person name="Sahin N."/>
            <person name="Ay H."/>
            <person name="Saygin H."/>
        </authorList>
    </citation>
    <scope>NUCLEOTIDE SEQUENCE [LARGE SCALE GENOMIC DNA]</scope>
    <source>
        <strain evidence="2 3">DSM 45941</strain>
    </source>
</reference>
<accession>A0A4R5BVP9</accession>
<dbReference type="InterPro" id="IPR024072">
    <property type="entry name" value="DHFR-like_dom_sf"/>
</dbReference>
<gene>
    <name evidence="2" type="ORF">E1293_06685</name>
</gene>
<dbReference type="AlphaFoldDB" id="A0A4R5BVP9"/>
<organism evidence="2 3">
    <name type="scientific">Actinomadura darangshiensis</name>
    <dbReference type="NCBI Taxonomy" id="705336"/>
    <lineage>
        <taxon>Bacteria</taxon>
        <taxon>Bacillati</taxon>
        <taxon>Actinomycetota</taxon>
        <taxon>Actinomycetes</taxon>
        <taxon>Streptosporangiales</taxon>
        <taxon>Thermomonosporaceae</taxon>
        <taxon>Actinomadura</taxon>
    </lineage>
</organism>
<dbReference type="Gene3D" id="3.40.430.10">
    <property type="entry name" value="Dihydrofolate Reductase, subunit A"/>
    <property type="match status" value="1"/>
</dbReference>
<feature type="domain" description="Bacterial bifunctional deaminase-reductase C-terminal" evidence="1">
    <location>
        <begin position="3"/>
        <end position="160"/>
    </location>
</feature>
<dbReference type="EMBL" id="SMKY01000018">
    <property type="protein sequence ID" value="TDD88332.1"/>
    <property type="molecule type" value="Genomic_DNA"/>
</dbReference>
<dbReference type="Pfam" id="PF01872">
    <property type="entry name" value="RibD_C"/>
    <property type="match status" value="1"/>
</dbReference>
<keyword evidence="3" id="KW-1185">Reference proteome</keyword>
<dbReference type="RefSeq" id="WP_132194925.1">
    <property type="nucleotide sequence ID" value="NZ_SMKY01000018.1"/>
</dbReference>
<protein>
    <submittedName>
        <fullName evidence="2">Dihydrofolate reductase</fullName>
    </submittedName>
</protein>